<dbReference type="RefSeq" id="WP_162832860.1">
    <property type="nucleotide sequence ID" value="NZ_CP109886.1"/>
</dbReference>
<name>A0AAJ5UJD8_XYLFS</name>
<proteinExistence type="predicted"/>
<accession>A0AAJ5UJD8</accession>
<evidence type="ECO:0000313" key="1">
    <source>
        <dbReference type="EMBL" id="WCF28914.1"/>
    </source>
</evidence>
<protein>
    <submittedName>
        <fullName evidence="1">Uncharacterized protein</fullName>
    </submittedName>
</protein>
<dbReference type="EMBL" id="CP109886">
    <property type="protein sequence ID" value="WCF28914.1"/>
    <property type="molecule type" value="Genomic_DNA"/>
</dbReference>
<organism evidence="1 2">
    <name type="scientific">Xylella fastidiosa subsp. fastidiosa</name>
    <dbReference type="NCBI Taxonomy" id="644356"/>
    <lineage>
        <taxon>Bacteria</taxon>
        <taxon>Pseudomonadati</taxon>
        <taxon>Pseudomonadota</taxon>
        <taxon>Gammaproteobacteria</taxon>
        <taxon>Lysobacterales</taxon>
        <taxon>Lysobacteraceae</taxon>
        <taxon>Xylella</taxon>
    </lineage>
</organism>
<sequence>MSDEMEYGQSKCADVAVADSCAGFDAVSRIDVIGKDWFAVISHLWVTSRVLVQC</sequence>
<dbReference type="Proteomes" id="UP001211513">
    <property type="component" value="Chromosome"/>
</dbReference>
<reference evidence="1" key="1">
    <citation type="journal article" date="2022" name="Phytopathology">
        <title>Complete circularized genome resources of seven strains of Xylella fastidiosa subsp. fastidiosa using hybrid assembly reveals unknown plasmids.</title>
        <authorList>
            <person name="Velasco-Amo M.D.P."/>
            <person name="Arias-Giraldo L.F.F."/>
            <person name="Ecija M.R."/>
            <person name="De La Fuente L."/>
            <person name="Marco-Noales E."/>
            <person name="Moralejo E."/>
            <person name="Navas-Cort J.A."/>
            <person name="Landa B.B."/>
        </authorList>
    </citation>
    <scope>NUCLEOTIDE SEQUENCE</scope>
    <source>
        <strain evidence="1">CFBP8073</strain>
    </source>
</reference>
<evidence type="ECO:0000313" key="2">
    <source>
        <dbReference type="Proteomes" id="UP001211513"/>
    </source>
</evidence>
<dbReference type="AlphaFoldDB" id="A0AAJ5UJD8"/>
<reference evidence="1" key="2">
    <citation type="submission" date="2022-10" db="EMBL/GenBank/DDBJ databases">
        <authorList>
            <person name="Landa B."/>
            <person name="Arias-Giraldo L.F."/>
            <person name="Roman-Ecija M."/>
            <person name="Velasco-Amo M.P."/>
            <person name="De La Fuente L."/>
            <person name="Marco-Noales E."/>
            <person name="Moralejo E."/>
        </authorList>
    </citation>
    <scope>NUCLEOTIDE SEQUENCE</scope>
    <source>
        <strain evidence="1">CFBP8073</strain>
    </source>
</reference>
<gene>
    <name evidence="1" type="ORF">OK117_03285</name>
</gene>